<dbReference type="InterPro" id="IPR050693">
    <property type="entry name" value="Hsp70_NEF-Inhibitors"/>
</dbReference>
<feature type="compositionally biased region" description="Basic and acidic residues" evidence="3">
    <location>
        <begin position="355"/>
        <end position="364"/>
    </location>
</feature>
<dbReference type="GO" id="GO:0005783">
    <property type="term" value="C:endoplasmic reticulum"/>
    <property type="evidence" value="ECO:0007669"/>
    <property type="project" value="TreeGrafter"/>
</dbReference>
<protein>
    <submittedName>
        <fullName evidence="5">Nucleotide exchange factor Fes1-domain-containing protein</fullName>
    </submittedName>
</protein>
<dbReference type="PANTHER" id="PTHR19316:SF18">
    <property type="entry name" value="HSP70-BINDING PROTEIN 1"/>
    <property type="match status" value="1"/>
</dbReference>
<evidence type="ECO:0000313" key="6">
    <source>
        <dbReference type="Proteomes" id="UP000193218"/>
    </source>
</evidence>
<keyword evidence="6" id="KW-1185">Reference proteome</keyword>
<reference evidence="5 6" key="1">
    <citation type="submission" date="2017-03" db="EMBL/GenBank/DDBJ databases">
        <title>Widespread Adenine N6-methylation of Active Genes in Fungi.</title>
        <authorList>
            <consortium name="DOE Joint Genome Institute"/>
            <person name="Mondo S.J."/>
            <person name="Dannebaum R.O."/>
            <person name="Kuo R.C."/>
            <person name="Louie K.B."/>
            <person name="Bewick A.J."/>
            <person name="Labutti K."/>
            <person name="Haridas S."/>
            <person name="Kuo A."/>
            <person name="Salamov A."/>
            <person name="Ahrendt S.R."/>
            <person name="Lau R."/>
            <person name="Bowen B.P."/>
            <person name="Lipzen A."/>
            <person name="Sullivan W."/>
            <person name="Andreopoulos W.B."/>
            <person name="Clum A."/>
            <person name="Lindquist E."/>
            <person name="Daum C."/>
            <person name="Northen T.R."/>
            <person name="Ramamoorthy G."/>
            <person name="Schmitz R.J."/>
            <person name="Gryganskyi A."/>
            <person name="Culley D."/>
            <person name="Magnuson J."/>
            <person name="James T.Y."/>
            <person name="O'Malley M.A."/>
            <person name="Stajich J.E."/>
            <person name="Spatafora J.W."/>
            <person name="Visel A."/>
            <person name="Grigoriev I.V."/>
        </authorList>
    </citation>
    <scope>NUCLEOTIDE SEQUENCE [LARGE SCALE GENOMIC DNA]</scope>
    <source>
        <strain evidence="5 6">NRRL Y-17943</strain>
    </source>
</reference>
<evidence type="ECO:0000259" key="4">
    <source>
        <dbReference type="Pfam" id="PF08609"/>
    </source>
</evidence>
<feature type="region of interest" description="Disordered" evidence="3">
    <location>
        <begin position="354"/>
        <end position="378"/>
    </location>
</feature>
<dbReference type="Gene3D" id="1.25.10.10">
    <property type="entry name" value="Leucine-rich Repeat Variant"/>
    <property type="match status" value="1"/>
</dbReference>
<dbReference type="InterPro" id="IPR016024">
    <property type="entry name" value="ARM-type_fold"/>
</dbReference>
<feature type="compositionally biased region" description="Polar residues" evidence="3">
    <location>
        <begin position="12"/>
        <end position="22"/>
    </location>
</feature>
<dbReference type="RefSeq" id="XP_021873831.1">
    <property type="nucleotide sequence ID" value="XM_022014786.1"/>
</dbReference>
<dbReference type="InterPro" id="IPR011989">
    <property type="entry name" value="ARM-like"/>
</dbReference>
<dbReference type="OrthoDB" id="10250458at2759"/>
<dbReference type="AlphaFoldDB" id="A0A1Y1URH5"/>
<dbReference type="Proteomes" id="UP000193218">
    <property type="component" value="Unassembled WGS sequence"/>
</dbReference>
<dbReference type="InterPro" id="IPR013918">
    <property type="entry name" value="Nucleotide_exch_fac_Fes1"/>
</dbReference>
<comment type="caution">
    <text evidence="5">The sequence shown here is derived from an EMBL/GenBank/DDBJ whole genome shotgun (WGS) entry which is preliminary data.</text>
</comment>
<feature type="region of interest" description="Disordered" evidence="3">
    <location>
        <begin position="1"/>
        <end position="84"/>
    </location>
</feature>
<dbReference type="FunCoup" id="A0A1Y1URH5">
    <property type="interactions" value="312"/>
</dbReference>
<accession>A0A1Y1URH5</accession>
<evidence type="ECO:0000256" key="1">
    <source>
        <dbReference type="ARBA" id="ARBA00011045"/>
    </source>
</evidence>
<evidence type="ECO:0000256" key="2">
    <source>
        <dbReference type="ARBA" id="ARBA00022737"/>
    </source>
</evidence>
<dbReference type="PANTHER" id="PTHR19316">
    <property type="entry name" value="PROTEIN FOLDING REGULATOR"/>
    <property type="match status" value="1"/>
</dbReference>
<organism evidence="5 6">
    <name type="scientific">Kockovaella imperatae</name>
    <dbReference type="NCBI Taxonomy" id="4999"/>
    <lineage>
        <taxon>Eukaryota</taxon>
        <taxon>Fungi</taxon>
        <taxon>Dikarya</taxon>
        <taxon>Basidiomycota</taxon>
        <taxon>Agaricomycotina</taxon>
        <taxon>Tremellomycetes</taxon>
        <taxon>Tremellales</taxon>
        <taxon>Cuniculitremaceae</taxon>
        <taxon>Kockovaella</taxon>
    </lineage>
</organism>
<name>A0A1Y1URH5_9TREE</name>
<dbReference type="SUPFAM" id="SSF48371">
    <property type="entry name" value="ARM repeat"/>
    <property type="match status" value="1"/>
</dbReference>
<dbReference type="Pfam" id="PF08609">
    <property type="entry name" value="Fes1"/>
    <property type="match status" value="1"/>
</dbReference>
<evidence type="ECO:0000256" key="3">
    <source>
        <dbReference type="SAM" id="MobiDB-lite"/>
    </source>
</evidence>
<dbReference type="InParanoid" id="A0A1Y1URH5"/>
<dbReference type="GO" id="GO:0000774">
    <property type="term" value="F:adenyl-nucleotide exchange factor activity"/>
    <property type="evidence" value="ECO:0007669"/>
    <property type="project" value="TreeGrafter"/>
</dbReference>
<proteinExistence type="inferred from homology"/>
<feature type="domain" description="Nucleotide exchange factor Fes1" evidence="4">
    <location>
        <begin position="71"/>
        <end position="141"/>
    </location>
</feature>
<dbReference type="STRING" id="4999.A0A1Y1URH5"/>
<dbReference type="EMBL" id="NBSH01000002">
    <property type="protein sequence ID" value="ORX40046.1"/>
    <property type="molecule type" value="Genomic_DNA"/>
</dbReference>
<comment type="similarity">
    <text evidence="1">Belongs to the FES1 family.</text>
</comment>
<sequence length="378" mass="40690">MPDLNELLRWSIANSTPPTSGAQGDGTTGAEQPPLSLRFNPASETPSPGSSALHPSDPQYGTSSYGGQNAEDHPAHSTNTPAANPALNSEILEAIMGKSDSTVMKEKMAFALDESNDVDQRVEALDDFEMLIEHLDNANNMAVLKLWEPILSLLSSPHETIVAHACWIIGTAVQNNIKAQSALYAHNALSQILTVISPSSSHSPATRSRATYALSSALKHWPLASSALSASSSRGYQTLKEGIRDPEPVVRKKMQFLIGTLVMQSGEQYSGELPKEVAEILKEQGQTTDGNARESLVEGLKREGIFVTVLEALKSQKGGDVEFEENAMRALVNATEKGGLDTSEKEQVKQIWESWGKDGREERGLGGNEGDDMAKILA</sequence>
<evidence type="ECO:0000313" key="5">
    <source>
        <dbReference type="EMBL" id="ORX40046.1"/>
    </source>
</evidence>
<gene>
    <name evidence="5" type="ORF">BD324DRAFT_616074</name>
</gene>
<keyword evidence="2" id="KW-0677">Repeat</keyword>
<dbReference type="GeneID" id="33556594"/>